<evidence type="ECO:0008006" key="4">
    <source>
        <dbReference type="Google" id="ProtNLM"/>
    </source>
</evidence>
<evidence type="ECO:0000313" key="2">
    <source>
        <dbReference type="EMBL" id="EPY28112.1"/>
    </source>
</evidence>
<organism evidence="2 3">
    <name type="scientific">Strigomonas culicis</name>
    <dbReference type="NCBI Taxonomy" id="28005"/>
    <lineage>
        <taxon>Eukaryota</taxon>
        <taxon>Discoba</taxon>
        <taxon>Euglenozoa</taxon>
        <taxon>Kinetoplastea</taxon>
        <taxon>Metakinetoplastina</taxon>
        <taxon>Trypanosomatida</taxon>
        <taxon>Trypanosomatidae</taxon>
        <taxon>Strigomonadinae</taxon>
        <taxon>Strigomonas</taxon>
    </lineage>
</organism>
<reference evidence="2" key="2">
    <citation type="submission" date="2013-03" db="EMBL/GenBank/DDBJ databases">
        <authorList>
            <person name="Motta M.C.M."/>
            <person name="Martins A.C.A."/>
            <person name="Preta C.M.C.C."/>
            <person name="Silva R."/>
            <person name="de Souza S.S."/>
            <person name="Klein C.C."/>
            <person name="de Almeida L.G.P."/>
            <person name="Cunha O.L."/>
            <person name="Colabardini A.C."/>
            <person name="Lima B.A."/>
            <person name="Machado C.R."/>
            <person name="Soares C.M.A."/>
            <person name="de Menezes C.B.A."/>
            <person name="Bartolomeu D.C."/>
            <person name="Grisard E.C."/>
            <person name="Fantinatti-Garboggini F."/>
            <person name="Rodrigues-Luiz G.F."/>
            <person name="Wagner G."/>
            <person name="Goldman G.H."/>
            <person name="Fietto J.L.R."/>
            <person name="Ciapina L.P."/>
            <person name="Brocchi M."/>
            <person name="Elias M.C."/>
            <person name="Goldman M.H.S."/>
            <person name="Sagot M.-F."/>
            <person name="Pereira M."/>
            <person name="Stoco P.H."/>
            <person name="Teixeira S.M.R."/>
            <person name="de Mendonca-Neto R.P."/>
            <person name="Maciel T.E.F."/>
            <person name="Mendes T.A.O."/>
            <person name="Urmenyi T.P."/>
            <person name="Teixeira M.M.G."/>
            <person name="de Camargo E.F.P."/>
            <person name="de Sousa W."/>
            <person name="Schenkman S."/>
            <person name="de Vasconcelos A.T.R."/>
        </authorList>
    </citation>
    <scope>NUCLEOTIDE SEQUENCE</scope>
</reference>
<reference evidence="2 3" key="1">
    <citation type="journal article" date="2013" name="PLoS ONE">
        <title>Predicting the Proteins of Angomonas deanei, Strigomonas culicis and Their Respective Endosymbionts Reveals New Aspects of the Trypanosomatidae Family.</title>
        <authorList>
            <person name="Motta M.C."/>
            <person name="Martins A.C."/>
            <person name="de Souza S.S."/>
            <person name="Catta-Preta C.M."/>
            <person name="Silva R."/>
            <person name="Klein C.C."/>
            <person name="de Almeida L.G."/>
            <person name="de Lima Cunha O."/>
            <person name="Ciapina L.P."/>
            <person name="Brocchi M."/>
            <person name="Colabardini A.C."/>
            <person name="de Araujo Lima B."/>
            <person name="Machado C.R."/>
            <person name="de Almeida Soares C.M."/>
            <person name="Probst C.M."/>
            <person name="de Menezes C.B."/>
            <person name="Thompson C.E."/>
            <person name="Bartholomeu D.C."/>
            <person name="Gradia D.F."/>
            <person name="Pavoni D.P."/>
            <person name="Grisard E.C."/>
            <person name="Fantinatti-Garboggini F."/>
            <person name="Marchini F.K."/>
            <person name="Rodrigues-Luiz G.F."/>
            <person name="Wagner G."/>
            <person name="Goldman G.H."/>
            <person name="Fietto J.L."/>
            <person name="Elias M.C."/>
            <person name="Goldman M.H."/>
            <person name="Sagot M.F."/>
            <person name="Pereira M."/>
            <person name="Stoco P.H."/>
            <person name="de Mendonca-Neto R.P."/>
            <person name="Teixeira S.M."/>
            <person name="Maciel T.E."/>
            <person name="de Oliveira Mendes T.A."/>
            <person name="Urmenyi T.P."/>
            <person name="de Souza W."/>
            <person name="Schenkman S."/>
            <person name="de Vasconcelos A.T."/>
        </authorList>
    </citation>
    <scope>NUCLEOTIDE SEQUENCE [LARGE SCALE GENOMIC DNA]</scope>
</reference>
<dbReference type="InterPro" id="IPR009003">
    <property type="entry name" value="Peptidase_S1_PA"/>
</dbReference>
<accession>S9UBG8</accession>
<keyword evidence="3" id="KW-1185">Reference proteome</keyword>
<evidence type="ECO:0000313" key="3">
    <source>
        <dbReference type="Proteomes" id="UP000015354"/>
    </source>
</evidence>
<proteinExistence type="predicted"/>
<comment type="caution">
    <text evidence="2">The sequence shown here is derived from an EMBL/GenBank/DDBJ whole genome shotgun (WGS) entry which is preliminary data.</text>
</comment>
<dbReference type="EMBL" id="ATMH01007174">
    <property type="protein sequence ID" value="EPY24451.1"/>
    <property type="molecule type" value="Genomic_DNA"/>
</dbReference>
<dbReference type="AlphaFoldDB" id="S9UBG8"/>
<protein>
    <recommendedName>
        <fullName evidence="4">Peptidase S1 domain-containing protein</fullName>
    </recommendedName>
</protein>
<dbReference type="OrthoDB" id="240599at2759"/>
<dbReference type="Proteomes" id="UP000015354">
    <property type="component" value="Unassembled WGS sequence"/>
</dbReference>
<dbReference type="SUPFAM" id="SSF50494">
    <property type="entry name" value="Trypsin-like serine proteases"/>
    <property type="match status" value="1"/>
</dbReference>
<dbReference type="EMBL" id="ATMH01005295">
    <property type="protein sequence ID" value="EPY28112.1"/>
    <property type="molecule type" value="Genomic_DNA"/>
</dbReference>
<name>S9UBG8_9TRYP</name>
<gene>
    <name evidence="2" type="ORF">STCU_05295</name>
    <name evidence="1" type="ORF">STCU_07174</name>
</gene>
<evidence type="ECO:0000313" key="1">
    <source>
        <dbReference type="EMBL" id="EPY24451.1"/>
    </source>
</evidence>
<sequence>MSLHGAFPIISFLHVPGKMSKPLWLMLGTAFAIEPPVSVPNVTLLLTAKHTFLPWLYVDAADKVKIPEEFRKSRYVIGKLYDPRTLGTTPLVSEEVGIASIHPTLDAALLVAQQRGEEKIAFTKRLTLNYEVGPTTTAEIVGFRGEGQLGELDTLDSNLLEKLPVEERNKLLKLMENVEGRHVETRTSVEIVTPEGMCRGLTAKDRCFHGMSGAPLISEDRCVGLLYGKHPQYRENYGFVPLPLLEVWIKENAMRLAKQEASG</sequence>